<dbReference type="SUPFAM" id="SSF51126">
    <property type="entry name" value="Pectin lyase-like"/>
    <property type="match status" value="1"/>
</dbReference>
<sequence>MTTEGDLPTTPRRRVGRAALPWAPIGVATAGVVTIALTATLIYPLTVPASNDAAPVAAPETRRSADMAGLPGADSPSPSASASPSVSSPAPAGATAKPVQRTGKPAAGNTGVVAGTRLTVVGGDQTYATDGQVVENAEIRGYVRITGRKVTIRNSVVRGGAARCGAVIQVEAGGSATIEDVEIAPAASGACLDGVWATATTLSRVNIHGTVNGVKVTGDDVVLQDSWVHDLTPFRTGAAGGGGTVNDAVESFGKRRITLRHNVLSPGAGANAAFQVTQEGGTGGDLRVEGNWLDGGNCTLNFAHRGGAALTGITVVNNRFGRDTKYVCPILVSTQTTLSQNSGNVWDDTGAPVPAPDRHD</sequence>
<keyword evidence="4" id="KW-1185">Reference proteome</keyword>
<feature type="region of interest" description="Disordered" evidence="1">
    <location>
        <begin position="52"/>
        <end position="110"/>
    </location>
</feature>
<keyword evidence="2" id="KW-0472">Membrane</keyword>
<name>A0ABY5W6K2_9ACTN</name>
<feature type="transmembrane region" description="Helical" evidence="2">
    <location>
        <begin position="20"/>
        <end position="43"/>
    </location>
</feature>
<organism evidence="3 4">
    <name type="scientific">Dactylosporangium fulvum</name>
    <dbReference type="NCBI Taxonomy" id="53359"/>
    <lineage>
        <taxon>Bacteria</taxon>
        <taxon>Bacillati</taxon>
        <taxon>Actinomycetota</taxon>
        <taxon>Actinomycetes</taxon>
        <taxon>Micromonosporales</taxon>
        <taxon>Micromonosporaceae</taxon>
        <taxon>Dactylosporangium</taxon>
    </lineage>
</organism>
<evidence type="ECO:0008006" key="5">
    <source>
        <dbReference type="Google" id="ProtNLM"/>
    </source>
</evidence>
<accession>A0ABY5W6K2</accession>
<keyword evidence="2" id="KW-1133">Transmembrane helix</keyword>
<feature type="region of interest" description="Disordered" evidence="1">
    <location>
        <begin position="341"/>
        <end position="360"/>
    </location>
</feature>
<protein>
    <recommendedName>
        <fullName evidence="5">Right handed beta helix domain-containing protein</fullName>
    </recommendedName>
</protein>
<dbReference type="InterPro" id="IPR011050">
    <property type="entry name" value="Pectin_lyase_fold/virulence"/>
</dbReference>
<dbReference type="Proteomes" id="UP001059617">
    <property type="component" value="Chromosome"/>
</dbReference>
<evidence type="ECO:0000256" key="2">
    <source>
        <dbReference type="SAM" id="Phobius"/>
    </source>
</evidence>
<reference evidence="3" key="2">
    <citation type="submission" date="2022-09" db="EMBL/GenBank/DDBJ databases">
        <title>Biosynthetic gene clusters of Dactylosporangioum fulvum.</title>
        <authorList>
            <person name="Caradec T."/>
        </authorList>
    </citation>
    <scope>NUCLEOTIDE SEQUENCE</scope>
    <source>
        <strain evidence="3">NRRL B-16292</strain>
    </source>
</reference>
<evidence type="ECO:0000313" key="4">
    <source>
        <dbReference type="Proteomes" id="UP001059617"/>
    </source>
</evidence>
<keyword evidence="2" id="KW-0812">Transmembrane</keyword>
<feature type="compositionally biased region" description="Low complexity" evidence="1">
    <location>
        <begin position="68"/>
        <end position="96"/>
    </location>
</feature>
<proteinExistence type="predicted"/>
<gene>
    <name evidence="3" type="ORF">Dfulv_08845</name>
</gene>
<evidence type="ECO:0000256" key="1">
    <source>
        <dbReference type="SAM" id="MobiDB-lite"/>
    </source>
</evidence>
<evidence type="ECO:0000313" key="3">
    <source>
        <dbReference type="EMBL" id="UWP84328.1"/>
    </source>
</evidence>
<reference evidence="3" key="1">
    <citation type="submission" date="2021-04" db="EMBL/GenBank/DDBJ databases">
        <authorList>
            <person name="Hartkoorn R.C."/>
            <person name="Beaudoing E."/>
            <person name="Hot D."/>
        </authorList>
    </citation>
    <scope>NUCLEOTIDE SEQUENCE</scope>
    <source>
        <strain evidence="3">NRRL B-16292</strain>
    </source>
</reference>
<dbReference type="EMBL" id="CP073720">
    <property type="protein sequence ID" value="UWP84328.1"/>
    <property type="molecule type" value="Genomic_DNA"/>
</dbReference>
<dbReference type="RefSeq" id="WP_259862156.1">
    <property type="nucleotide sequence ID" value="NZ_BAAAST010000032.1"/>
</dbReference>